<feature type="transmembrane region" description="Helical" evidence="1">
    <location>
        <begin position="12"/>
        <end position="33"/>
    </location>
</feature>
<dbReference type="Proteomes" id="UP001350005">
    <property type="component" value="Unassembled WGS sequence"/>
</dbReference>
<evidence type="ECO:0000256" key="1">
    <source>
        <dbReference type="SAM" id="Phobius"/>
    </source>
</evidence>
<dbReference type="EMBL" id="JAZGJU010000029">
    <property type="protein sequence ID" value="MEE6128575.1"/>
    <property type="molecule type" value="Genomic_DNA"/>
</dbReference>
<comment type="caution">
    <text evidence="2">The sequence shown here is derived from an EMBL/GenBank/DDBJ whole genome shotgun (WGS) entry which is preliminary data.</text>
</comment>
<feature type="transmembrane region" description="Helical" evidence="1">
    <location>
        <begin position="94"/>
        <end position="115"/>
    </location>
</feature>
<proteinExistence type="predicted"/>
<name>A0ABU7R1B6_9FLAO</name>
<reference evidence="2 3" key="1">
    <citation type="submission" date="2024-01" db="EMBL/GenBank/DDBJ databases">
        <title>Whole genome of Chryseobacterium arthrosphaerae NNCa 2741.</title>
        <authorList>
            <person name="Boriskina E.V."/>
            <person name="Gordinskaya N.A."/>
            <person name="Kropotov V.S."/>
            <person name="Alekseeva A.E."/>
            <person name="Makhova M.A."/>
            <person name="Kryazhev D.V."/>
            <person name="Shkurkina I.S."/>
        </authorList>
    </citation>
    <scope>NUCLEOTIDE SEQUENCE [LARGE SCALE GENOMIC DNA]</scope>
    <source>
        <strain evidence="2 3">NNCa 2741</strain>
    </source>
</reference>
<feature type="transmembrane region" description="Helical" evidence="1">
    <location>
        <begin position="45"/>
        <end position="61"/>
    </location>
</feature>
<protein>
    <submittedName>
        <fullName evidence="2">Uncharacterized protein</fullName>
    </submittedName>
</protein>
<gene>
    <name evidence="2" type="ORF">V2E39_14360</name>
</gene>
<evidence type="ECO:0000313" key="3">
    <source>
        <dbReference type="Proteomes" id="UP001350005"/>
    </source>
</evidence>
<keyword evidence="3" id="KW-1185">Reference proteome</keyword>
<feature type="transmembrane region" description="Helical" evidence="1">
    <location>
        <begin position="68"/>
        <end position="88"/>
    </location>
</feature>
<keyword evidence="1" id="KW-0812">Transmembrane</keyword>
<organism evidence="2 3">
    <name type="scientific">Chryseobacterium arthrosphaerae</name>
    <dbReference type="NCBI Taxonomy" id="651561"/>
    <lineage>
        <taxon>Bacteria</taxon>
        <taxon>Pseudomonadati</taxon>
        <taxon>Bacteroidota</taxon>
        <taxon>Flavobacteriia</taxon>
        <taxon>Flavobacteriales</taxon>
        <taxon>Weeksellaceae</taxon>
        <taxon>Chryseobacterium group</taxon>
        <taxon>Chryseobacterium</taxon>
    </lineage>
</organism>
<evidence type="ECO:0000313" key="2">
    <source>
        <dbReference type="EMBL" id="MEE6128575.1"/>
    </source>
</evidence>
<accession>A0ABU7R1B6</accession>
<sequence length="123" mass="13814">MTATTLKIISILAYLFIMLMGIMIGIPFIVWLLFTAFDFGNTDQIFAVLGILGILVNLVKWKNSVPPAIVSFLMMLSPLISRTIQVPFELFNYLLFQIPLAIFIIGYPTSVILTVKKQNEKTA</sequence>
<keyword evidence="1" id="KW-1133">Transmembrane helix</keyword>
<keyword evidence="1" id="KW-0472">Membrane</keyword>
<dbReference type="RefSeq" id="WP_241310461.1">
    <property type="nucleotide sequence ID" value="NZ_JAKYXJ010000009.1"/>
</dbReference>